<dbReference type="OrthoDB" id="9180249at2"/>
<keyword evidence="2" id="KW-1185">Reference proteome</keyword>
<accession>A0A1N6YPF4</accession>
<sequence length="109" mass="12946">MLPRADDPPRREPLPHRWHVLQMLRSMHAGHPFIHLWDLSCLTHLEGAPMAVHYFGFLERNGYIVPCAKEGTRAHYYTLSADGVALYEAGERWWRTLRWRQKYLVIWHG</sequence>
<evidence type="ECO:0000313" key="1">
    <source>
        <dbReference type="EMBL" id="SIR16436.1"/>
    </source>
</evidence>
<organism evidence="1 2">
    <name type="scientific">Aromatoleum tolulyticum</name>
    <dbReference type="NCBI Taxonomy" id="34027"/>
    <lineage>
        <taxon>Bacteria</taxon>
        <taxon>Pseudomonadati</taxon>
        <taxon>Pseudomonadota</taxon>
        <taxon>Betaproteobacteria</taxon>
        <taxon>Rhodocyclales</taxon>
        <taxon>Rhodocyclaceae</taxon>
        <taxon>Aromatoleum</taxon>
    </lineage>
</organism>
<dbReference type="RefSeq" id="WP_076603102.1">
    <property type="nucleotide sequence ID" value="NZ_FTMD01000010.1"/>
</dbReference>
<name>A0A1N6YPF4_9RHOO</name>
<protein>
    <recommendedName>
        <fullName evidence="3">Transcriptional regulator, PadR family</fullName>
    </recommendedName>
</protein>
<evidence type="ECO:0008006" key="3">
    <source>
        <dbReference type="Google" id="ProtNLM"/>
    </source>
</evidence>
<dbReference type="EMBL" id="FTMD01000010">
    <property type="protein sequence ID" value="SIR16436.1"/>
    <property type="molecule type" value="Genomic_DNA"/>
</dbReference>
<dbReference type="AlphaFoldDB" id="A0A1N6YPF4"/>
<dbReference type="STRING" id="34027.SAMN05421829_110165"/>
<reference evidence="2" key="1">
    <citation type="submission" date="2017-01" db="EMBL/GenBank/DDBJ databases">
        <authorList>
            <person name="Varghese N."/>
            <person name="Submissions S."/>
        </authorList>
    </citation>
    <scope>NUCLEOTIDE SEQUENCE [LARGE SCALE GENOMIC DNA]</scope>
    <source>
        <strain evidence="2">ATCC 51758</strain>
    </source>
</reference>
<gene>
    <name evidence="1" type="ORF">SAMN05421829_110165</name>
</gene>
<dbReference type="Proteomes" id="UP000186819">
    <property type="component" value="Unassembled WGS sequence"/>
</dbReference>
<evidence type="ECO:0000313" key="2">
    <source>
        <dbReference type="Proteomes" id="UP000186819"/>
    </source>
</evidence>
<proteinExistence type="predicted"/>